<keyword evidence="3" id="KW-0813">Transport</keyword>
<protein>
    <submittedName>
        <fullName evidence="6">Extracellular solute-binding protein</fullName>
    </submittedName>
</protein>
<dbReference type="InterPro" id="IPR006059">
    <property type="entry name" value="SBP"/>
</dbReference>
<organism evidence="6 7">
    <name type="scientific">Kineococcus glutinatus</name>
    <dbReference type="NCBI Taxonomy" id="1070872"/>
    <lineage>
        <taxon>Bacteria</taxon>
        <taxon>Bacillati</taxon>
        <taxon>Actinomycetota</taxon>
        <taxon>Actinomycetes</taxon>
        <taxon>Kineosporiales</taxon>
        <taxon>Kineosporiaceae</taxon>
        <taxon>Kineococcus</taxon>
    </lineage>
</organism>
<dbReference type="EMBL" id="BAABIL010000350">
    <property type="protein sequence ID" value="GAA4983197.1"/>
    <property type="molecule type" value="Genomic_DNA"/>
</dbReference>
<evidence type="ECO:0000256" key="3">
    <source>
        <dbReference type="ARBA" id="ARBA00022448"/>
    </source>
</evidence>
<dbReference type="Proteomes" id="UP001501195">
    <property type="component" value="Unassembled WGS sequence"/>
</dbReference>
<keyword evidence="4 5" id="KW-0732">Signal</keyword>
<gene>
    <name evidence="6" type="ORF">GCM10023225_23400</name>
</gene>
<dbReference type="Gene3D" id="3.40.190.10">
    <property type="entry name" value="Periplasmic binding protein-like II"/>
    <property type="match status" value="2"/>
</dbReference>
<dbReference type="Pfam" id="PF01547">
    <property type="entry name" value="SBP_bac_1"/>
    <property type="match status" value="1"/>
</dbReference>
<feature type="chain" id="PRO_5045786481" evidence="5">
    <location>
        <begin position="27"/>
        <end position="555"/>
    </location>
</feature>
<dbReference type="RefSeq" id="WP_345712744.1">
    <property type="nucleotide sequence ID" value="NZ_BAABIL010000350.1"/>
</dbReference>
<feature type="signal peptide" evidence="5">
    <location>
        <begin position="1"/>
        <end position="26"/>
    </location>
</feature>
<evidence type="ECO:0000256" key="2">
    <source>
        <dbReference type="ARBA" id="ARBA00008520"/>
    </source>
</evidence>
<dbReference type="InterPro" id="IPR050490">
    <property type="entry name" value="Bact_solute-bd_prot1"/>
</dbReference>
<evidence type="ECO:0000313" key="7">
    <source>
        <dbReference type="Proteomes" id="UP001501195"/>
    </source>
</evidence>
<dbReference type="PANTHER" id="PTHR43649:SF31">
    <property type="entry name" value="SN-GLYCEROL-3-PHOSPHATE-BINDING PERIPLASMIC PROTEIN UGPB"/>
    <property type="match status" value="1"/>
</dbReference>
<comment type="caution">
    <text evidence="6">The sequence shown here is derived from an EMBL/GenBank/DDBJ whole genome shotgun (WGS) entry which is preliminary data.</text>
</comment>
<comment type="subcellular location">
    <subcellularLocation>
        <location evidence="1">Cell envelope</location>
    </subcellularLocation>
</comment>
<comment type="similarity">
    <text evidence="2">Belongs to the bacterial solute-binding protein 1 family.</text>
</comment>
<dbReference type="SUPFAM" id="SSF53850">
    <property type="entry name" value="Periplasmic binding protein-like II"/>
    <property type="match status" value="1"/>
</dbReference>
<evidence type="ECO:0000256" key="4">
    <source>
        <dbReference type="ARBA" id="ARBA00022729"/>
    </source>
</evidence>
<reference evidence="7" key="1">
    <citation type="journal article" date="2019" name="Int. J. Syst. Evol. Microbiol.">
        <title>The Global Catalogue of Microorganisms (GCM) 10K type strain sequencing project: providing services to taxonomists for standard genome sequencing and annotation.</title>
        <authorList>
            <consortium name="The Broad Institute Genomics Platform"/>
            <consortium name="The Broad Institute Genome Sequencing Center for Infectious Disease"/>
            <person name="Wu L."/>
            <person name="Ma J."/>
        </authorList>
    </citation>
    <scope>NUCLEOTIDE SEQUENCE [LARGE SCALE GENOMIC DNA]</scope>
    <source>
        <strain evidence="7">JCM 18126</strain>
    </source>
</reference>
<dbReference type="PROSITE" id="PS51257">
    <property type="entry name" value="PROKAR_LIPOPROTEIN"/>
    <property type="match status" value="1"/>
</dbReference>
<dbReference type="PANTHER" id="PTHR43649">
    <property type="entry name" value="ARABINOSE-BINDING PROTEIN-RELATED"/>
    <property type="match status" value="1"/>
</dbReference>
<sequence>MDERTRARFSRRSVLGFMGTGAIAVAAPGALSACSSSGGGSAPAATGPISAADLARILPAYQPLDLVQPDIPGVDGSTPGFTTMPARLVKSVAATPGKGGTYTVMSPAWWTPPPGLGSNTFYQAVNEQLGATLDFQVADGNTYGDKLQAVLASPKDIADWVVMPSWNIPPRFGQGVGKLFTDLTDFLAGDKIKKYPNLANIPTDAWKYSAFNGRIYALPYPGELIGNAIFHRRDIFEQLGLQPPTTPEEYIAVAKAATDPAAGRWGSEDVWNGAQFIFNASTDWYVQGGKLVSRFETDGYREAVAWLRQLFESGAVHPDAVAGNTQNAKDRFEAGQTLLTFDGLGGWEEALTRVRPSNPSYDQQPLDFFAPAGQEPRIPKGAPAGIFSFLKRTDDTARIEEMLAIADFCAAPFGTEEYQLVRYGVEGEHFTRDAAGAPTLNAKGQTEVTSTYEFLVSPPIVNATVQFPDMVRDLTDWMARMSTFSVEPVFYGQQIQDPAQYSSLGKPFDDLVKDIARGREDLDALDEAVKTWRSSGGDELRAYREKFLTGDETEI</sequence>
<evidence type="ECO:0000256" key="1">
    <source>
        <dbReference type="ARBA" id="ARBA00004196"/>
    </source>
</evidence>
<evidence type="ECO:0000313" key="6">
    <source>
        <dbReference type="EMBL" id="GAA4983197.1"/>
    </source>
</evidence>
<name>A0ABP9HZE6_9ACTN</name>
<dbReference type="PROSITE" id="PS51318">
    <property type="entry name" value="TAT"/>
    <property type="match status" value="1"/>
</dbReference>
<evidence type="ECO:0000256" key="5">
    <source>
        <dbReference type="SAM" id="SignalP"/>
    </source>
</evidence>
<keyword evidence="7" id="KW-1185">Reference proteome</keyword>
<proteinExistence type="inferred from homology"/>
<dbReference type="InterPro" id="IPR006311">
    <property type="entry name" value="TAT_signal"/>
</dbReference>
<accession>A0ABP9HZE6</accession>